<dbReference type="Pfam" id="PF03999">
    <property type="entry name" value="MAP65_ASE1"/>
    <property type="match status" value="1"/>
</dbReference>
<protein>
    <submittedName>
        <fullName evidence="2">Uncharacterized protein</fullName>
    </submittedName>
</protein>
<sequence length="200" mass="22893">MDSGLSLDLTSNSQKGRRRQTCSDKFNDLMLNIRCTFERLNDLWDDVDMPDDMRMARSSTAFNHTNELFEEIIESEQAMVVGVKQGIDDGQAEIEKLRAKLEMDDWTPPSHTDRRGIPMLQAIRAEVQTLKEAVEERVLEQEATVERVKLLCSRLGEESELLDSAEDVLSKADFDSLKEKSAEMEHLVEERLSLLRQSTT</sequence>
<evidence type="ECO:0000313" key="3">
    <source>
        <dbReference type="Proteomes" id="UP001177023"/>
    </source>
</evidence>
<dbReference type="Proteomes" id="UP001177023">
    <property type="component" value="Unassembled WGS sequence"/>
</dbReference>
<gene>
    <name evidence="2" type="ORF">MSPICULIGERA_LOCUS8377</name>
</gene>
<evidence type="ECO:0000313" key="2">
    <source>
        <dbReference type="EMBL" id="CAJ0569922.1"/>
    </source>
</evidence>
<dbReference type="AlphaFoldDB" id="A0AA36G1N1"/>
<keyword evidence="3" id="KW-1185">Reference proteome</keyword>
<organism evidence="2 3">
    <name type="scientific">Mesorhabditis spiculigera</name>
    <dbReference type="NCBI Taxonomy" id="96644"/>
    <lineage>
        <taxon>Eukaryota</taxon>
        <taxon>Metazoa</taxon>
        <taxon>Ecdysozoa</taxon>
        <taxon>Nematoda</taxon>
        <taxon>Chromadorea</taxon>
        <taxon>Rhabditida</taxon>
        <taxon>Rhabditina</taxon>
        <taxon>Rhabditomorpha</taxon>
        <taxon>Rhabditoidea</taxon>
        <taxon>Rhabditidae</taxon>
        <taxon>Mesorhabditinae</taxon>
        <taxon>Mesorhabditis</taxon>
    </lineage>
</organism>
<evidence type="ECO:0000256" key="1">
    <source>
        <dbReference type="SAM" id="MobiDB-lite"/>
    </source>
</evidence>
<proteinExistence type="predicted"/>
<name>A0AA36G1N1_9BILA</name>
<feature type="region of interest" description="Disordered" evidence="1">
    <location>
        <begin position="1"/>
        <end position="20"/>
    </location>
</feature>
<reference evidence="2" key="1">
    <citation type="submission" date="2023-06" db="EMBL/GenBank/DDBJ databases">
        <authorList>
            <person name="Delattre M."/>
        </authorList>
    </citation>
    <scope>NUCLEOTIDE SEQUENCE</scope>
    <source>
        <strain evidence="2">AF72</strain>
    </source>
</reference>
<feature type="non-terminal residue" evidence="2">
    <location>
        <position position="200"/>
    </location>
</feature>
<accession>A0AA36G1N1</accession>
<comment type="caution">
    <text evidence="2">The sequence shown here is derived from an EMBL/GenBank/DDBJ whole genome shotgun (WGS) entry which is preliminary data.</text>
</comment>
<dbReference type="EMBL" id="CATQJA010002196">
    <property type="protein sequence ID" value="CAJ0569922.1"/>
    <property type="molecule type" value="Genomic_DNA"/>
</dbReference>